<dbReference type="GO" id="GO:0071949">
    <property type="term" value="F:FAD binding"/>
    <property type="evidence" value="ECO:0007669"/>
    <property type="project" value="InterPro"/>
</dbReference>
<keyword evidence="6" id="KW-1185">Reference proteome</keyword>
<dbReference type="InterPro" id="IPR005107">
    <property type="entry name" value="CO_DH_flav_C"/>
</dbReference>
<gene>
    <name evidence="5" type="primary">ndhF</name>
    <name evidence="5" type="ORF">Psch_01965</name>
</gene>
<dbReference type="InterPro" id="IPR051312">
    <property type="entry name" value="Diverse_Substr_Oxidored"/>
</dbReference>
<dbReference type="EC" id="1.17.1.5" evidence="5"/>
<sequence>MLQDYLVPETVEQALSHLQENKGKARIIAGGTDLLLDLKEGKKEAGILVDITKIPGLQMITVENGFVRIGAAVTHNQVAKSDIIRDKASVLAQAARSVGSLQIRNSGTVVGNVLNAQPAADTAVALTALGAVAEILSPAAKENLPVEDLYAGLGKSAVDSASQLLTMVQFPALSTNQGSAFERLEQRKALALPMLNVAVVVSLSGEQFEWARIVMAPVGTKPVRATGSEAILTGARVTSEIIEKAAGAAIAQANPRDSALRGSREYRLEVLPVLVRRALESAVAQAKANS</sequence>
<keyword evidence="1" id="KW-0285">Flavoprotein</keyword>
<dbReference type="InterPro" id="IPR002346">
    <property type="entry name" value="Mopterin_DH_FAD-bd"/>
</dbReference>
<protein>
    <submittedName>
        <fullName evidence="5">Nicotinate dehydrogenase FAD-subunit</fullName>
        <ecNumber evidence="5">1.17.1.5</ecNumber>
    </submittedName>
</protein>
<dbReference type="Gene3D" id="3.30.43.10">
    <property type="entry name" value="Uridine Diphospho-n-acetylenolpyruvylglucosamine Reductase, domain 2"/>
    <property type="match status" value="1"/>
</dbReference>
<dbReference type="Proteomes" id="UP000298324">
    <property type="component" value="Unassembled WGS sequence"/>
</dbReference>
<dbReference type="InterPro" id="IPR036318">
    <property type="entry name" value="FAD-bd_PCMH-like_sf"/>
</dbReference>
<keyword evidence="3 5" id="KW-0560">Oxidoreductase</keyword>
<comment type="caution">
    <text evidence="5">The sequence shown here is derived from an EMBL/GenBank/DDBJ whole genome shotgun (WGS) entry which is preliminary data.</text>
</comment>
<dbReference type="Pfam" id="PF03450">
    <property type="entry name" value="CO_deh_flav_C"/>
    <property type="match status" value="1"/>
</dbReference>
<keyword evidence="2" id="KW-0274">FAD</keyword>
<dbReference type="SUPFAM" id="SSF56176">
    <property type="entry name" value="FAD-binding/transporter-associated domain-like"/>
    <property type="match status" value="1"/>
</dbReference>
<evidence type="ECO:0000313" key="5">
    <source>
        <dbReference type="EMBL" id="TEB08402.1"/>
    </source>
</evidence>
<feature type="domain" description="FAD-binding PCMH-type" evidence="4">
    <location>
        <begin position="1"/>
        <end position="169"/>
    </location>
</feature>
<evidence type="ECO:0000256" key="2">
    <source>
        <dbReference type="ARBA" id="ARBA00022827"/>
    </source>
</evidence>
<dbReference type="PANTHER" id="PTHR42659">
    <property type="entry name" value="XANTHINE DEHYDROGENASE SUBUNIT C-RELATED"/>
    <property type="match status" value="1"/>
</dbReference>
<reference evidence="5 6" key="1">
    <citation type="journal article" date="2018" name="Environ. Microbiol.">
        <title>Novel energy conservation strategies and behaviour of Pelotomaculum schinkii driving syntrophic propionate catabolism.</title>
        <authorList>
            <person name="Hidalgo-Ahumada C.A.P."/>
            <person name="Nobu M.K."/>
            <person name="Narihiro T."/>
            <person name="Tamaki H."/>
            <person name="Liu W.T."/>
            <person name="Kamagata Y."/>
            <person name="Stams A.J.M."/>
            <person name="Imachi H."/>
            <person name="Sousa D.Z."/>
        </authorList>
    </citation>
    <scope>NUCLEOTIDE SEQUENCE [LARGE SCALE GENOMIC DNA]</scope>
    <source>
        <strain evidence="5 6">HH</strain>
    </source>
</reference>
<name>A0A4Y7RI68_9FIRM</name>
<dbReference type="InterPro" id="IPR016169">
    <property type="entry name" value="FAD-bd_PCMH_sub2"/>
</dbReference>
<dbReference type="InterPro" id="IPR016166">
    <property type="entry name" value="FAD-bd_PCMH"/>
</dbReference>
<evidence type="ECO:0000256" key="3">
    <source>
        <dbReference type="ARBA" id="ARBA00023002"/>
    </source>
</evidence>
<dbReference type="EMBL" id="QFGA01000001">
    <property type="protein sequence ID" value="TEB08402.1"/>
    <property type="molecule type" value="Genomic_DNA"/>
</dbReference>
<dbReference type="AlphaFoldDB" id="A0A4Y7RI68"/>
<dbReference type="InterPro" id="IPR036683">
    <property type="entry name" value="CO_DH_flav_C_dom_sf"/>
</dbReference>
<evidence type="ECO:0000256" key="1">
    <source>
        <dbReference type="ARBA" id="ARBA00022630"/>
    </source>
</evidence>
<evidence type="ECO:0000259" key="4">
    <source>
        <dbReference type="PROSITE" id="PS51387"/>
    </source>
</evidence>
<dbReference type="InterPro" id="IPR016167">
    <property type="entry name" value="FAD-bd_PCMH_sub1"/>
</dbReference>
<proteinExistence type="predicted"/>
<dbReference type="SMART" id="SM01092">
    <property type="entry name" value="CO_deh_flav_C"/>
    <property type="match status" value="1"/>
</dbReference>
<dbReference type="PROSITE" id="PS51387">
    <property type="entry name" value="FAD_PCMH"/>
    <property type="match status" value="1"/>
</dbReference>
<dbReference type="GO" id="GO:0050138">
    <property type="term" value="F:nicotinate dehydrogenase activity"/>
    <property type="evidence" value="ECO:0007669"/>
    <property type="project" value="UniProtKB-EC"/>
</dbReference>
<dbReference type="Gene3D" id="3.30.465.10">
    <property type="match status" value="1"/>
</dbReference>
<dbReference type="Gene3D" id="3.30.390.50">
    <property type="entry name" value="CO dehydrogenase flavoprotein, C-terminal domain"/>
    <property type="match status" value="1"/>
</dbReference>
<dbReference type="SUPFAM" id="SSF55447">
    <property type="entry name" value="CO dehydrogenase flavoprotein C-terminal domain-like"/>
    <property type="match status" value="1"/>
</dbReference>
<evidence type="ECO:0000313" key="6">
    <source>
        <dbReference type="Proteomes" id="UP000298324"/>
    </source>
</evidence>
<dbReference type="PANTHER" id="PTHR42659:SF2">
    <property type="entry name" value="XANTHINE DEHYDROGENASE SUBUNIT C-RELATED"/>
    <property type="match status" value="1"/>
</dbReference>
<dbReference type="Pfam" id="PF00941">
    <property type="entry name" value="FAD_binding_5"/>
    <property type="match status" value="1"/>
</dbReference>
<organism evidence="5 6">
    <name type="scientific">Pelotomaculum schinkii</name>
    <dbReference type="NCBI Taxonomy" id="78350"/>
    <lineage>
        <taxon>Bacteria</taxon>
        <taxon>Bacillati</taxon>
        <taxon>Bacillota</taxon>
        <taxon>Clostridia</taxon>
        <taxon>Eubacteriales</taxon>
        <taxon>Desulfotomaculaceae</taxon>
        <taxon>Pelotomaculum</taxon>
    </lineage>
</organism>
<dbReference type="RefSeq" id="WP_190240027.1">
    <property type="nucleotide sequence ID" value="NZ_QFGA01000001.1"/>
</dbReference>
<accession>A0A4Y7RI68</accession>